<comment type="similarity">
    <text evidence="1">Belongs to the aspartyl/asparaginyl beta-hydroxylase family.</text>
</comment>
<dbReference type="Gene3D" id="2.60.120.330">
    <property type="entry name" value="B-lactam Antibiotic, Isopenicillin N Synthase, Chain"/>
    <property type="match status" value="1"/>
</dbReference>
<dbReference type="GO" id="GO:0051213">
    <property type="term" value="F:dioxygenase activity"/>
    <property type="evidence" value="ECO:0007669"/>
    <property type="project" value="UniProtKB-KW"/>
</dbReference>
<evidence type="ECO:0000256" key="2">
    <source>
        <dbReference type="ARBA" id="ARBA00022964"/>
    </source>
</evidence>
<evidence type="ECO:0000259" key="4">
    <source>
        <dbReference type="Pfam" id="PF05118"/>
    </source>
</evidence>
<dbReference type="Pfam" id="PF05118">
    <property type="entry name" value="Asp_Arg_Hydrox"/>
    <property type="match status" value="1"/>
</dbReference>
<feature type="domain" description="Aspartyl/asparaginy/proline hydroxylase" evidence="4">
    <location>
        <begin position="125"/>
        <end position="275"/>
    </location>
</feature>
<organism evidence="5">
    <name type="scientific">Calcidiscus leptoporus</name>
    <dbReference type="NCBI Taxonomy" id="127549"/>
    <lineage>
        <taxon>Eukaryota</taxon>
        <taxon>Haptista</taxon>
        <taxon>Haptophyta</taxon>
        <taxon>Prymnesiophyceae</taxon>
        <taxon>Coccolithales</taxon>
        <taxon>Calcidiscaceae</taxon>
        <taxon>Calcidiscus</taxon>
    </lineage>
</organism>
<proteinExistence type="inferred from homology"/>
<dbReference type="PANTHER" id="PTHR46332">
    <property type="entry name" value="ASPARTATE BETA-HYDROXYLASE DOMAIN-CONTAINING PROTEIN 2"/>
    <property type="match status" value="1"/>
</dbReference>
<keyword evidence="3" id="KW-0560">Oxidoreductase</keyword>
<dbReference type="InterPro" id="IPR051821">
    <property type="entry name" value="Asp/Asn_beta-hydroxylase"/>
</dbReference>
<dbReference type="AlphaFoldDB" id="A0A7S0JKX7"/>
<accession>A0A7S0JKX7</accession>
<dbReference type="InterPro" id="IPR007803">
    <property type="entry name" value="Asp/Arg/Pro-Hydrxlase"/>
</dbReference>
<evidence type="ECO:0000256" key="1">
    <source>
        <dbReference type="ARBA" id="ARBA00007730"/>
    </source>
</evidence>
<evidence type="ECO:0000256" key="3">
    <source>
        <dbReference type="ARBA" id="ARBA00023002"/>
    </source>
</evidence>
<reference evidence="5" key="1">
    <citation type="submission" date="2021-01" db="EMBL/GenBank/DDBJ databases">
        <authorList>
            <person name="Corre E."/>
            <person name="Pelletier E."/>
            <person name="Niang G."/>
            <person name="Scheremetjew M."/>
            <person name="Finn R."/>
            <person name="Kale V."/>
            <person name="Holt S."/>
            <person name="Cochrane G."/>
            <person name="Meng A."/>
            <person name="Brown T."/>
            <person name="Cohen L."/>
        </authorList>
    </citation>
    <scope>NUCLEOTIDE SEQUENCE</scope>
    <source>
        <strain evidence="5">RCC1130</strain>
    </source>
</reference>
<protein>
    <recommendedName>
        <fullName evidence="4">Aspartyl/asparaginy/proline hydroxylase domain-containing protein</fullName>
    </recommendedName>
</protein>
<dbReference type="EMBL" id="HBER01060032">
    <property type="protein sequence ID" value="CAD8554657.1"/>
    <property type="molecule type" value="Transcribed_RNA"/>
</dbReference>
<sequence length="308" mass="34768">MLSTYLWPFVSMHRAPVCDLEPMSAGGRLCMSAQAIPKGEAAEEAYWRAWFWDQAEKAIEERFATASKRELKRVRAYVAANRDAAPLPKKLRKNPQYEVIGGFFPGLTTEPFHDAAGQPWSALREAYPRIKRELEALLQREMEFKDVGKPLGWRTMPIFYKGTLCEDFPAADCPHTMDALSTIRLAGETVAFQRQSPGTGLPRHVDPCSWVLACHLGLVCPDEGGAVGSPYIAVAGSKYHWRDGNVMLFDPSFRHETFNPTSQERIILNIDVFHPELTDLECEAIQLTIALKKELFGTTEEELHETRQ</sequence>
<evidence type="ECO:0000313" key="5">
    <source>
        <dbReference type="EMBL" id="CAD8554657.1"/>
    </source>
</evidence>
<keyword evidence="2" id="KW-0223">Dioxygenase</keyword>
<name>A0A7S0JKX7_9EUKA</name>
<dbReference type="GO" id="GO:0016020">
    <property type="term" value="C:membrane"/>
    <property type="evidence" value="ECO:0007669"/>
    <property type="project" value="TreeGrafter"/>
</dbReference>
<dbReference type="SUPFAM" id="SSF51197">
    <property type="entry name" value="Clavaminate synthase-like"/>
    <property type="match status" value="1"/>
</dbReference>
<dbReference type="PANTHER" id="PTHR46332:SF5">
    <property type="entry name" value="ASPARTATE BETA-HYDROXYLASE DOMAIN CONTAINING 2"/>
    <property type="match status" value="1"/>
</dbReference>
<gene>
    <name evidence="5" type="ORF">CLEP1334_LOCUS29948</name>
</gene>
<dbReference type="InterPro" id="IPR027443">
    <property type="entry name" value="IPNS-like_sf"/>
</dbReference>